<evidence type="ECO:0000313" key="5">
    <source>
        <dbReference type="Proteomes" id="UP000297535"/>
    </source>
</evidence>
<dbReference type="EMBL" id="SRLB01000004">
    <property type="protein sequence ID" value="TGE01238.1"/>
    <property type="molecule type" value="Genomic_DNA"/>
</dbReference>
<dbReference type="OrthoDB" id="7355117at2"/>
<evidence type="ECO:0000256" key="1">
    <source>
        <dbReference type="SAM" id="MobiDB-lite"/>
    </source>
</evidence>
<evidence type="ECO:0000259" key="3">
    <source>
        <dbReference type="Pfam" id="PF07811"/>
    </source>
</evidence>
<feature type="transmembrane region" description="Helical" evidence="2">
    <location>
        <begin position="87"/>
        <end position="110"/>
    </location>
</feature>
<dbReference type="Pfam" id="PF07811">
    <property type="entry name" value="TadE"/>
    <property type="match status" value="1"/>
</dbReference>
<proteinExistence type="predicted"/>
<keyword evidence="2" id="KW-0472">Membrane</keyword>
<evidence type="ECO:0000256" key="2">
    <source>
        <dbReference type="SAM" id="Phobius"/>
    </source>
</evidence>
<gene>
    <name evidence="4" type="ORF">EU555_06475</name>
</gene>
<feature type="domain" description="TadE-like" evidence="3">
    <location>
        <begin position="81"/>
        <end position="118"/>
    </location>
</feature>
<dbReference type="AlphaFoldDB" id="A0A4Z0NWU0"/>
<keyword evidence="2" id="KW-0812">Transmembrane</keyword>
<name>A0A4Z0NWU0_9HYPH</name>
<feature type="compositionally biased region" description="Basic and acidic residues" evidence="1">
    <location>
        <begin position="10"/>
        <end position="20"/>
    </location>
</feature>
<organism evidence="4 5">
    <name type="scientific">Methylobacterium nonmethylotrophicum</name>
    <dbReference type="NCBI Taxonomy" id="1141884"/>
    <lineage>
        <taxon>Bacteria</taxon>
        <taxon>Pseudomonadati</taxon>
        <taxon>Pseudomonadota</taxon>
        <taxon>Alphaproteobacteria</taxon>
        <taxon>Hyphomicrobiales</taxon>
        <taxon>Methylobacteriaceae</taxon>
        <taxon>Methylobacterium</taxon>
    </lineage>
</organism>
<dbReference type="InterPro" id="IPR012495">
    <property type="entry name" value="TadE-like_dom"/>
</dbReference>
<reference evidence="4 5" key="1">
    <citation type="submission" date="2019-04" db="EMBL/GenBank/DDBJ databases">
        <authorList>
            <person name="Feng G."/>
            <person name="Zhu H."/>
        </authorList>
    </citation>
    <scope>NUCLEOTIDE SEQUENCE [LARGE SCALE GENOMIC DNA]</scope>
    <source>
        <strain evidence="4 5">6HR-1</strain>
    </source>
</reference>
<feature type="region of interest" description="Disordered" evidence="1">
    <location>
        <begin position="1"/>
        <end position="20"/>
    </location>
</feature>
<sequence>MVVQSGAGRQSRDRAGDLSVESVRRPVDLCDPEHREWIPSHDGCRRTPCRALLVIRSAGRLPHGLRRVAIMLAMAARRCEGIAAIEFALVLPALLLLALGISQIGAAVVIQTKMRATSSTIGQIVSQYQTITDSDMSMILGAANAIISPYATAPASIVVSLLAADSTGSGTVVWSSALQGQSRTIGSRLTLPAGMAMDNVFYILGESSYSFTPMVGSAFFKNLQLGDRIYVSPRSGTAIVRTP</sequence>
<dbReference type="Proteomes" id="UP000297535">
    <property type="component" value="Unassembled WGS sequence"/>
</dbReference>
<keyword evidence="2" id="KW-1133">Transmembrane helix</keyword>
<accession>A0A4Z0NWU0</accession>
<evidence type="ECO:0000313" key="4">
    <source>
        <dbReference type="EMBL" id="TGE01238.1"/>
    </source>
</evidence>
<comment type="caution">
    <text evidence="4">The sequence shown here is derived from an EMBL/GenBank/DDBJ whole genome shotgun (WGS) entry which is preliminary data.</text>
</comment>
<keyword evidence="5" id="KW-1185">Reference proteome</keyword>
<protein>
    <recommendedName>
        <fullName evidence="3">TadE-like domain-containing protein</fullName>
    </recommendedName>
</protein>